<dbReference type="PANTHER" id="PTHR33802:SF1">
    <property type="entry name" value="XK-RELATED PROTEIN"/>
    <property type="match status" value="1"/>
</dbReference>
<dbReference type="EMBL" id="JAIUJS010000001">
    <property type="protein sequence ID" value="MCA0151687.1"/>
    <property type="molecule type" value="Genomic_DNA"/>
</dbReference>
<reference evidence="3" key="1">
    <citation type="submission" date="2023-07" db="EMBL/GenBank/DDBJ databases">
        <authorList>
            <person name="Yue Y."/>
        </authorList>
    </citation>
    <scope>NUCLEOTIDE SEQUENCE [LARGE SCALE GENOMIC DNA]</scope>
    <source>
        <strain evidence="3">2Y89</strain>
    </source>
</reference>
<feature type="transmembrane region" description="Helical" evidence="1">
    <location>
        <begin position="87"/>
        <end position="105"/>
    </location>
</feature>
<dbReference type="PANTHER" id="PTHR33802">
    <property type="entry name" value="SI:CH211-161H7.5-RELATED"/>
    <property type="match status" value="1"/>
</dbReference>
<keyword evidence="1" id="KW-0472">Membrane</keyword>
<gene>
    <name evidence="2" type="ORF">LBV24_00570</name>
</gene>
<keyword evidence="1" id="KW-1133">Transmembrane helix</keyword>
<sequence>MKKALQIGNGLALGSTIFINYLSNTGLINDTTIGEMSDGYRSVFTPAGYTFAIWGLIYLLLISFAIYQGRSLFVHVKDDSFVEKIGIWFILSCVFNSLWVFAWIYDYTGLSCVLIFLLLISLIKIVINLGMEHNDGRFPLMAFVWWPFAIYFGWVTVASIANVSSYLIKLKWDGFGLPDNTWTIIMICIAVIINLYVMWKRNMRAFTLVGAWALVGIGVANSAVNEIITTTTFIAAAILITTNGIHGFKNLSANPFAKYREWQAEKKS</sequence>
<feature type="transmembrane region" description="Helical" evidence="1">
    <location>
        <begin position="111"/>
        <end position="131"/>
    </location>
</feature>
<feature type="transmembrane region" description="Helical" evidence="1">
    <location>
        <begin position="48"/>
        <end position="67"/>
    </location>
</feature>
<evidence type="ECO:0000313" key="3">
    <source>
        <dbReference type="Proteomes" id="UP001198402"/>
    </source>
</evidence>
<organism evidence="2 3">
    <name type="scientific">Winogradskyella vincentii</name>
    <dbReference type="NCBI Taxonomy" id="2877122"/>
    <lineage>
        <taxon>Bacteria</taxon>
        <taxon>Pseudomonadati</taxon>
        <taxon>Bacteroidota</taxon>
        <taxon>Flavobacteriia</taxon>
        <taxon>Flavobacteriales</taxon>
        <taxon>Flavobacteriaceae</taxon>
        <taxon>Winogradskyella</taxon>
    </lineage>
</organism>
<feature type="transmembrane region" description="Helical" evidence="1">
    <location>
        <begin position="206"/>
        <end position="224"/>
    </location>
</feature>
<name>A0ABS7XVL9_9FLAO</name>
<feature type="transmembrane region" description="Helical" evidence="1">
    <location>
        <begin position="230"/>
        <end position="248"/>
    </location>
</feature>
<proteinExistence type="predicted"/>
<keyword evidence="1" id="KW-0812">Transmembrane</keyword>
<comment type="caution">
    <text evidence="2">The sequence shown here is derived from an EMBL/GenBank/DDBJ whole genome shotgun (WGS) entry which is preliminary data.</text>
</comment>
<feature type="transmembrane region" description="Helical" evidence="1">
    <location>
        <begin position="143"/>
        <end position="168"/>
    </location>
</feature>
<evidence type="ECO:0000313" key="2">
    <source>
        <dbReference type="EMBL" id="MCA0151687.1"/>
    </source>
</evidence>
<feature type="transmembrane region" description="Helical" evidence="1">
    <location>
        <begin position="180"/>
        <end position="199"/>
    </location>
</feature>
<dbReference type="RefSeq" id="WP_224476662.1">
    <property type="nucleotide sequence ID" value="NZ_JAIUJS010000001.1"/>
</dbReference>
<protein>
    <submittedName>
        <fullName evidence="2">Tryptophan-rich sensory protein</fullName>
    </submittedName>
</protein>
<evidence type="ECO:0000256" key="1">
    <source>
        <dbReference type="SAM" id="Phobius"/>
    </source>
</evidence>
<keyword evidence="3" id="KW-1185">Reference proteome</keyword>
<feature type="transmembrane region" description="Helical" evidence="1">
    <location>
        <begin position="7"/>
        <end position="28"/>
    </location>
</feature>
<accession>A0ABS7XVL9</accession>
<dbReference type="Proteomes" id="UP001198402">
    <property type="component" value="Unassembled WGS sequence"/>
</dbReference>